<name>A0A5E8BZ95_9ASCO</name>
<feature type="domain" description="Tetrapyrrole biosynthesis uroporphyrinogen III synthase" evidence="1">
    <location>
        <begin position="30"/>
        <end position="309"/>
    </location>
</feature>
<dbReference type="GeneID" id="43583865"/>
<dbReference type="InterPro" id="IPR036108">
    <property type="entry name" value="4pyrrol_syn_uPrphyn_synt_sf"/>
</dbReference>
<dbReference type="RefSeq" id="XP_031855656.1">
    <property type="nucleotide sequence ID" value="XM_031999765.1"/>
</dbReference>
<dbReference type="PANTHER" id="PTHR12390">
    <property type="entry name" value="UROPORPHYRINOGEN III SYNTHASE"/>
    <property type="match status" value="1"/>
</dbReference>
<gene>
    <name evidence="2" type="ORF">SAPINGB_P005050</name>
</gene>
<sequence>MTAPTSTTKASVPNRRIYLFKNKTVPKDPYHDLFLEHGFEPVFVPLLRHKFINTDELRMLVQSAEFQNGNSAIIITSQRAIEAVNEVHASVGPEAQQALVSRPVYTVGPASAAALARAGYKDVRGGASAGNGSVLSEIIVRESEERPGEIGEYVFFTGVTRRDIIPVRLREARLRLAERVVYQTLAIENLEEHVLRLISEELEHVEEEEEGENGEELEQEVVEEIEEELLEDLKKKAGGEGEEGGDRPDPYYVFFSPAEADPVVEAVRRISEHRAVRVAAIGPTTEEYLEGKRLPARVVARKPDAVHLVAAIEEDLKII</sequence>
<proteinExistence type="predicted"/>
<dbReference type="GO" id="GO:0006780">
    <property type="term" value="P:uroporphyrinogen III biosynthetic process"/>
    <property type="evidence" value="ECO:0007669"/>
    <property type="project" value="InterPro"/>
</dbReference>
<reference evidence="2 3" key="1">
    <citation type="submission" date="2019-09" db="EMBL/GenBank/DDBJ databases">
        <authorList>
            <person name="Brejova B."/>
        </authorList>
    </citation>
    <scope>NUCLEOTIDE SEQUENCE [LARGE SCALE GENOMIC DNA]</scope>
</reference>
<dbReference type="Pfam" id="PF02602">
    <property type="entry name" value="HEM4"/>
    <property type="match status" value="1"/>
</dbReference>
<dbReference type="OrthoDB" id="5595751at2759"/>
<dbReference type="GO" id="GO:0006782">
    <property type="term" value="P:protoporphyrinogen IX biosynthetic process"/>
    <property type="evidence" value="ECO:0007669"/>
    <property type="project" value="UniProtKB-UniPathway"/>
</dbReference>
<dbReference type="UniPathway" id="UPA00251">
    <property type="reaction ID" value="UER00320"/>
</dbReference>
<evidence type="ECO:0000313" key="3">
    <source>
        <dbReference type="Proteomes" id="UP000398389"/>
    </source>
</evidence>
<accession>A0A5E8BZ95</accession>
<dbReference type="GO" id="GO:0004852">
    <property type="term" value="F:uroporphyrinogen-III synthase activity"/>
    <property type="evidence" value="ECO:0007669"/>
    <property type="project" value="InterPro"/>
</dbReference>
<dbReference type="EMBL" id="CABVLU010000004">
    <property type="protein sequence ID" value="VVT56422.1"/>
    <property type="molecule type" value="Genomic_DNA"/>
</dbReference>
<dbReference type="Proteomes" id="UP000398389">
    <property type="component" value="Unassembled WGS sequence"/>
</dbReference>
<protein>
    <recommendedName>
        <fullName evidence="1">Tetrapyrrole biosynthesis uroporphyrinogen III synthase domain-containing protein</fullName>
    </recommendedName>
</protein>
<dbReference type="Gene3D" id="3.40.50.10090">
    <property type="match status" value="2"/>
</dbReference>
<dbReference type="CDD" id="cd06578">
    <property type="entry name" value="HemD"/>
    <property type="match status" value="1"/>
</dbReference>
<evidence type="ECO:0000313" key="2">
    <source>
        <dbReference type="EMBL" id="VVT56422.1"/>
    </source>
</evidence>
<evidence type="ECO:0000259" key="1">
    <source>
        <dbReference type="Pfam" id="PF02602"/>
    </source>
</evidence>
<dbReference type="SUPFAM" id="SSF69618">
    <property type="entry name" value="HemD-like"/>
    <property type="match status" value="2"/>
</dbReference>
<dbReference type="GO" id="GO:0005829">
    <property type="term" value="C:cytosol"/>
    <property type="evidence" value="ECO:0007669"/>
    <property type="project" value="TreeGrafter"/>
</dbReference>
<dbReference type="AlphaFoldDB" id="A0A5E8BZ95"/>
<keyword evidence="3" id="KW-1185">Reference proteome</keyword>
<dbReference type="InterPro" id="IPR039793">
    <property type="entry name" value="UROS/Hem4"/>
</dbReference>
<dbReference type="PANTHER" id="PTHR12390:SF0">
    <property type="entry name" value="UROPORPHYRINOGEN-III SYNTHASE"/>
    <property type="match status" value="1"/>
</dbReference>
<organism evidence="2 3">
    <name type="scientific">Magnusiomyces paraingens</name>
    <dbReference type="NCBI Taxonomy" id="2606893"/>
    <lineage>
        <taxon>Eukaryota</taxon>
        <taxon>Fungi</taxon>
        <taxon>Dikarya</taxon>
        <taxon>Ascomycota</taxon>
        <taxon>Saccharomycotina</taxon>
        <taxon>Dipodascomycetes</taxon>
        <taxon>Dipodascales</taxon>
        <taxon>Dipodascaceae</taxon>
        <taxon>Magnusiomyces</taxon>
    </lineage>
</organism>
<dbReference type="InterPro" id="IPR003754">
    <property type="entry name" value="4pyrrol_synth_uPrphyn_synth"/>
</dbReference>